<dbReference type="Pfam" id="PF13516">
    <property type="entry name" value="LRR_6"/>
    <property type="match status" value="1"/>
</dbReference>
<dbReference type="AlphaFoldDB" id="A0AAN8ZJW4"/>
<accession>A0AAN8ZJW4</accession>
<keyword evidence="2" id="KW-1185">Reference proteome</keyword>
<dbReference type="PANTHER" id="PTHR47818:SF2">
    <property type="entry name" value="F-BOX DOMAIN-CONTAINING PROTEIN"/>
    <property type="match status" value="1"/>
</dbReference>
<dbReference type="InterPro" id="IPR001611">
    <property type="entry name" value="Leu-rich_rpt"/>
</dbReference>
<dbReference type="PANTHER" id="PTHR47818">
    <property type="entry name" value="RNI-LIKE SUPERFAMILY PROTEIN"/>
    <property type="match status" value="1"/>
</dbReference>
<sequence>MEAPTLVSLTMEAIKNQLVAADDILPYVYEFPWELFDYLLTFLPPLALEKVQQNMRISHIQLCVSLGRPFDSQYDWVRDRKRHGNFNEMWETLFKKQWPERVSHNEPVCGLEKQVEATDEVVNYWQQMYWETHLQNCLSAAAEAALLPLFSGCISEIIIPNSIIKHIDYNGLSNHSACEYSKLYSHCQRYGIYARTLTLHNVLCVPEICVDGLCILLNQNRGTLTSIEFIHCHLTSSSVVAICGSLKNKAFPTHGIQHFAVKASRFMNPNNIPAEFISFLSSGSSLDSLSFCESHFGKKLAKVVFRSLFDASSGLSILDLSDNKITGWLSFFSSESFKRSLSSKSLPLLRVLNLRGNQLNADDAGDLGLALDHMPNLETLDISDNPIEDQGIRSLIPYLYKASARNSPFCELKLENCALSTLGVTELLQVLFLFPKGLKSLSIADNNLGSHIAQPLAKYLRGTRIKVLNLEDNCLGPGGFEILWRDITPETNELVSINMSKNRGGTVAAKFLAKLISLSPDLVTIDARYNFMTVESLMLICSALEVAKGKLGCIDLRGNVNRELSTEEISMFSNFQHDGKPIMIVPAAPAPNS</sequence>
<name>A0AAN8ZJW4_9MAGN</name>
<organism evidence="1 2">
    <name type="scientific">Dillenia turbinata</name>
    <dbReference type="NCBI Taxonomy" id="194707"/>
    <lineage>
        <taxon>Eukaryota</taxon>
        <taxon>Viridiplantae</taxon>
        <taxon>Streptophyta</taxon>
        <taxon>Embryophyta</taxon>
        <taxon>Tracheophyta</taxon>
        <taxon>Spermatophyta</taxon>
        <taxon>Magnoliopsida</taxon>
        <taxon>eudicotyledons</taxon>
        <taxon>Gunneridae</taxon>
        <taxon>Pentapetalae</taxon>
        <taxon>Dilleniales</taxon>
        <taxon>Dilleniaceae</taxon>
        <taxon>Dillenia</taxon>
    </lineage>
</organism>
<dbReference type="Gene3D" id="3.80.10.10">
    <property type="entry name" value="Ribonuclease Inhibitor"/>
    <property type="match status" value="1"/>
</dbReference>
<reference evidence="1 2" key="1">
    <citation type="submission" date="2023-12" db="EMBL/GenBank/DDBJ databases">
        <title>A high-quality genome assembly for Dillenia turbinata (Dilleniales).</title>
        <authorList>
            <person name="Chanderbali A."/>
        </authorList>
    </citation>
    <scope>NUCLEOTIDE SEQUENCE [LARGE SCALE GENOMIC DNA]</scope>
    <source>
        <strain evidence="1">LSX21</strain>
        <tissue evidence="1">Leaf</tissue>
    </source>
</reference>
<dbReference type="Proteomes" id="UP001370490">
    <property type="component" value="Unassembled WGS sequence"/>
</dbReference>
<gene>
    <name evidence="1" type="ORF">RJ641_030107</name>
</gene>
<comment type="caution">
    <text evidence="1">The sequence shown here is derived from an EMBL/GenBank/DDBJ whole genome shotgun (WGS) entry which is preliminary data.</text>
</comment>
<dbReference type="InterPro" id="IPR032675">
    <property type="entry name" value="LRR_dom_sf"/>
</dbReference>
<dbReference type="EMBL" id="JBAMMX010000005">
    <property type="protein sequence ID" value="KAK6940576.1"/>
    <property type="molecule type" value="Genomic_DNA"/>
</dbReference>
<proteinExistence type="predicted"/>
<evidence type="ECO:0000313" key="1">
    <source>
        <dbReference type="EMBL" id="KAK6940576.1"/>
    </source>
</evidence>
<dbReference type="SMART" id="SM00368">
    <property type="entry name" value="LRR_RI"/>
    <property type="match status" value="5"/>
</dbReference>
<evidence type="ECO:0000313" key="2">
    <source>
        <dbReference type="Proteomes" id="UP001370490"/>
    </source>
</evidence>
<dbReference type="SUPFAM" id="SSF52047">
    <property type="entry name" value="RNI-like"/>
    <property type="match status" value="1"/>
</dbReference>
<protein>
    <submittedName>
        <fullName evidence="1">Leucine-rich repeat</fullName>
    </submittedName>
</protein>